<dbReference type="InterPro" id="IPR015919">
    <property type="entry name" value="Cadherin-like_sf"/>
</dbReference>
<dbReference type="SMART" id="SM00112">
    <property type="entry name" value="CA"/>
    <property type="match status" value="9"/>
</dbReference>
<reference evidence="10 12" key="2">
    <citation type="submission" date="2018-11" db="EMBL/GenBank/DDBJ databases">
        <authorList>
            <consortium name="Pathogen Informatics"/>
        </authorList>
    </citation>
    <scope>NUCLEOTIDE SEQUENCE [LARGE SCALE GENOMIC DNA]</scope>
</reference>
<keyword evidence="7" id="KW-0325">Glycoprotein</keyword>
<dbReference type="WBParaSite" id="DME_0000199301-mRNA-1">
    <property type="protein sequence ID" value="DME_0000199301-mRNA-1"/>
    <property type="gene ID" value="DME_0000199301"/>
</dbReference>
<feature type="domain" description="Cadherin" evidence="9">
    <location>
        <begin position="444"/>
        <end position="543"/>
    </location>
</feature>
<dbReference type="GO" id="GO:0005886">
    <property type="term" value="C:plasma membrane"/>
    <property type="evidence" value="ECO:0007669"/>
    <property type="project" value="InterPro"/>
</dbReference>
<evidence type="ECO:0000256" key="5">
    <source>
        <dbReference type="ARBA" id="ARBA00022989"/>
    </source>
</evidence>
<dbReference type="OrthoDB" id="5799622at2759"/>
<comment type="subcellular location">
    <subcellularLocation>
        <location evidence="1">Membrane</location>
        <topology evidence="1">Single-pass membrane protein</topology>
    </subcellularLocation>
</comment>
<dbReference type="Pfam" id="PF00028">
    <property type="entry name" value="Cadherin"/>
    <property type="match status" value="3"/>
</dbReference>
<evidence type="ECO:0000313" key="10">
    <source>
        <dbReference type="EMBL" id="VDN56380.1"/>
    </source>
</evidence>
<keyword evidence="12" id="KW-1185">Reference proteome</keyword>
<feature type="domain" description="Cadherin" evidence="9">
    <location>
        <begin position="560"/>
        <end position="647"/>
    </location>
</feature>
<dbReference type="Proteomes" id="UP000274756">
    <property type="component" value="Unassembled WGS sequence"/>
</dbReference>
<dbReference type="PANTHER" id="PTHR24028:SF328">
    <property type="entry name" value="CADHERIN-3"/>
    <property type="match status" value="1"/>
</dbReference>
<feature type="domain" description="Cadherin" evidence="9">
    <location>
        <begin position="225"/>
        <end position="347"/>
    </location>
</feature>
<evidence type="ECO:0000256" key="2">
    <source>
        <dbReference type="ARBA" id="ARBA00022692"/>
    </source>
</evidence>
<feature type="domain" description="Cadherin" evidence="9">
    <location>
        <begin position="845"/>
        <end position="951"/>
    </location>
</feature>
<name>A0A0N4U583_DRAME</name>
<feature type="domain" description="Cadherin" evidence="9">
    <location>
        <begin position="756"/>
        <end position="843"/>
    </location>
</feature>
<dbReference type="AlphaFoldDB" id="A0A0N4U583"/>
<evidence type="ECO:0000256" key="4">
    <source>
        <dbReference type="ARBA" id="ARBA00022837"/>
    </source>
</evidence>
<dbReference type="PROSITE" id="PS00232">
    <property type="entry name" value="CADHERIN_1"/>
    <property type="match status" value="5"/>
</dbReference>
<keyword evidence="4 8" id="KW-0106">Calcium</keyword>
<dbReference type="EMBL" id="UYYG01001155">
    <property type="protein sequence ID" value="VDN56380.1"/>
    <property type="molecule type" value="Genomic_DNA"/>
</dbReference>
<evidence type="ECO:0000313" key="12">
    <source>
        <dbReference type="Proteomes" id="UP000274756"/>
    </source>
</evidence>
<dbReference type="PANTHER" id="PTHR24028">
    <property type="entry name" value="CADHERIN-87A"/>
    <property type="match status" value="1"/>
</dbReference>
<sequence length="1336" mass="151818">IDSFCARNINFECLKKICIKFFQFHIQSHCFFIAFQLSYMQYSLLQHFCSLMRIGHWKKRCQSLYAQLNRNSKFFLMENADGTRWQSFSLVLGNSYERENLEIQIIDVNDNIPIFQPMRSYFNVSENAATGTAIGVVKTFDPDTGIGGVAKFFIEDDRFSADKSKCSRSYCTSTIRIAKPLDFESEPVINTTIVVQDGAGRTRESNEAKKPVVFLNTLSMPPVFENDVSEIIVDEKCKIGEKIFRIRAIDGDKSAQPQSRIRYSISDNNFFDIETLSGWIILKKDLNQHSTDSIKIIVKFIFIFSIQFTSILIWFKMILTPLSNSTIIGNCAISVEIVDKNDNIPKFQSSLNRLSVMENKLPHVVDADSDLFSKIVYRIVGYDSDNFTIDQNGTLFSNGIFDRENKNKYYITIEATDDSGKGLSISRELIVEIADENDNAPKFSQNDYKMEFNEESQHRFIATDADEGNNGMIKYSLVNNTHFGINIDQRSGEIQLPKFDAESMEKLNFTLKVKASDMGVVSLHSYTYIQIFIKDINDNAPIFLDRFVIVNVSCNFLGTIAQVKAFDFDRTTANNQITYIIDPLSTEFHVDPFNGNITMKKPFNNNNKTFAQIEIVAKDNGVPQLYSKAQLFVHFKESVIHLKEPHARVEIFENATTGTTVYEPVVINPSSKMEFIMDELINVTWTRQPGKQWKWLNIDRHNGSIYLEQMIDGDMVDQLDISFVVIDKEKSTSGRGNIKEFFIMDIIGSFIIGQLTAILNVKAIDLDKSDHIRYSLVAIDGIDGYLSINNEGDIALATKLDYKSVYLITSTVLAKDEIGNVAAANVSIFIMDINSNTRPLPEFRPSSIFEAYVEESAPVGTKLNLSYPMAYIGDSRTYGQIKYSLVRGIKFFAINSLTSEISLKKQIDFEQQKIHSLIVKASVFSRIGNITEAFASVKIYVLDVNDNPPRFFPSELPLLMVAEDKPIGSTIIKLNATDLDSGKNGEVSFYSSTSDLFTLSISGVVTLSSPLFGKARKKSCFTVVARDHGLPHLQTSADLCILIVQAEMIGDDLYILWPEDSSIHYFDEVSYRLFNFNKIFNFEEQKLFELKIKICISNRCTQLNIFIAINDLNDFCPEFKQNVGTDGNEVLVGTFPSAVDMDGSKNHRSICYKLNESGTFFLRNISSNNIFTRESFDRERIARYNITVMAFDCKKSCKDSRKSVQNRIILIIDVEDVNDNFPRFQRRIFHSGIIQGHVRPGDKIMEVRADDADTESNGLIYEIKGIMKKNDQVRIRSFVYKRPFELNSSTGEIYSNSYLETGESTSFSFYVTVIDNAHHEDEALVTVSFLFIFSII</sequence>
<evidence type="ECO:0000256" key="8">
    <source>
        <dbReference type="PROSITE-ProRule" id="PRU00043"/>
    </source>
</evidence>
<feature type="domain" description="Cadherin" evidence="9">
    <location>
        <begin position="961"/>
        <end position="1119"/>
    </location>
</feature>
<dbReference type="STRING" id="318479.A0A0N4U583"/>
<evidence type="ECO:0000256" key="3">
    <source>
        <dbReference type="ARBA" id="ARBA00022737"/>
    </source>
</evidence>
<dbReference type="Gene3D" id="2.60.40.60">
    <property type="entry name" value="Cadherins"/>
    <property type="match status" value="10"/>
</dbReference>
<keyword evidence="6" id="KW-0472">Membrane</keyword>
<keyword evidence="3" id="KW-0677">Repeat</keyword>
<dbReference type="InterPro" id="IPR020894">
    <property type="entry name" value="Cadherin_CS"/>
</dbReference>
<dbReference type="PRINTS" id="PR00205">
    <property type="entry name" value="CADHERIN"/>
</dbReference>
<dbReference type="GO" id="GO:0005509">
    <property type="term" value="F:calcium ion binding"/>
    <property type="evidence" value="ECO:0007669"/>
    <property type="project" value="UniProtKB-UniRule"/>
</dbReference>
<dbReference type="Proteomes" id="UP000038040">
    <property type="component" value="Unplaced"/>
</dbReference>
<evidence type="ECO:0000256" key="6">
    <source>
        <dbReference type="ARBA" id="ARBA00023136"/>
    </source>
</evidence>
<keyword evidence="2" id="KW-0812">Transmembrane</keyword>
<dbReference type="CDD" id="cd11304">
    <property type="entry name" value="Cadherin_repeat"/>
    <property type="match status" value="10"/>
</dbReference>
<feature type="domain" description="Cadherin" evidence="9">
    <location>
        <begin position="1137"/>
        <end position="1224"/>
    </location>
</feature>
<feature type="domain" description="Cadherin" evidence="9">
    <location>
        <begin position="116"/>
        <end position="224"/>
    </location>
</feature>
<dbReference type="InterPro" id="IPR002126">
    <property type="entry name" value="Cadherin-like_dom"/>
</dbReference>
<reference evidence="13" key="1">
    <citation type="submission" date="2017-02" db="UniProtKB">
        <authorList>
            <consortium name="WormBaseParasite"/>
        </authorList>
    </citation>
    <scope>IDENTIFICATION</scope>
</reference>
<evidence type="ECO:0000256" key="7">
    <source>
        <dbReference type="ARBA" id="ARBA00023180"/>
    </source>
</evidence>
<dbReference type="PROSITE" id="PS50268">
    <property type="entry name" value="CADHERIN_2"/>
    <property type="match status" value="9"/>
</dbReference>
<dbReference type="GO" id="GO:0007156">
    <property type="term" value="P:homophilic cell adhesion via plasma membrane adhesion molecules"/>
    <property type="evidence" value="ECO:0007669"/>
    <property type="project" value="InterPro"/>
</dbReference>
<protein>
    <submittedName>
        <fullName evidence="13">Cadherin</fullName>
    </submittedName>
</protein>
<accession>A0A0N4U583</accession>
<dbReference type="InterPro" id="IPR050174">
    <property type="entry name" value="Protocadherin/Cadherin-CA"/>
</dbReference>
<dbReference type="SUPFAM" id="SSF49313">
    <property type="entry name" value="Cadherin-like"/>
    <property type="match status" value="10"/>
</dbReference>
<proteinExistence type="predicted"/>
<feature type="domain" description="Cadherin" evidence="9">
    <location>
        <begin position="364"/>
        <end position="443"/>
    </location>
</feature>
<evidence type="ECO:0000256" key="1">
    <source>
        <dbReference type="ARBA" id="ARBA00004167"/>
    </source>
</evidence>
<keyword evidence="5" id="KW-1133">Transmembrane helix</keyword>
<organism evidence="11 13">
    <name type="scientific">Dracunculus medinensis</name>
    <name type="common">Guinea worm</name>
    <dbReference type="NCBI Taxonomy" id="318479"/>
    <lineage>
        <taxon>Eukaryota</taxon>
        <taxon>Metazoa</taxon>
        <taxon>Ecdysozoa</taxon>
        <taxon>Nematoda</taxon>
        <taxon>Chromadorea</taxon>
        <taxon>Rhabditida</taxon>
        <taxon>Spirurina</taxon>
        <taxon>Dracunculoidea</taxon>
        <taxon>Dracunculidae</taxon>
        <taxon>Dracunculus</taxon>
    </lineage>
</organism>
<evidence type="ECO:0000259" key="9">
    <source>
        <dbReference type="PROSITE" id="PS50268"/>
    </source>
</evidence>
<evidence type="ECO:0000313" key="11">
    <source>
        <dbReference type="Proteomes" id="UP000038040"/>
    </source>
</evidence>
<gene>
    <name evidence="10" type="ORF">DME_LOCUS6353</name>
</gene>
<evidence type="ECO:0000313" key="13">
    <source>
        <dbReference type="WBParaSite" id="DME_0000199301-mRNA-1"/>
    </source>
</evidence>